<keyword evidence="3" id="KW-1185">Reference proteome</keyword>
<reference evidence="2" key="1">
    <citation type="submission" date="2021-01" db="UniProtKB">
        <authorList>
            <consortium name="EnsemblPlants"/>
        </authorList>
    </citation>
    <scope>IDENTIFICATION</scope>
</reference>
<dbReference type="Gramene" id="Kaladp0076s0347.1.v1.1">
    <property type="protein sequence ID" value="Kaladp0076s0347.1.v1.1.CDS.1"/>
    <property type="gene ID" value="Kaladp0076s0347.v1.1"/>
</dbReference>
<keyword evidence="1" id="KW-0472">Membrane</keyword>
<organism evidence="2 3">
    <name type="scientific">Kalanchoe fedtschenkoi</name>
    <name type="common">Lavender scallops</name>
    <name type="synonym">South American air plant</name>
    <dbReference type="NCBI Taxonomy" id="63787"/>
    <lineage>
        <taxon>Eukaryota</taxon>
        <taxon>Viridiplantae</taxon>
        <taxon>Streptophyta</taxon>
        <taxon>Embryophyta</taxon>
        <taxon>Tracheophyta</taxon>
        <taxon>Spermatophyta</taxon>
        <taxon>Magnoliopsida</taxon>
        <taxon>eudicotyledons</taxon>
        <taxon>Gunneridae</taxon>
        <taxon>Pentapetalae</taxon>
        <taxon>Saxifragales</taxon>
        <taxon>Crassulaceae</taxon>
        <taxon>Kalanchoe</taxon>
    </lineage>
</organism>
<sequence>MVIIQRSSKQRCMMLMLYPPLVIILCITIPFFKGFVPLPYQTTRMYFSIKLKS</sequence>
<evidence type="ECO:0000313" key="3">
    <source>
        <dbReference type="Proteomes" id="UP000594263"/>
    </source>
</evidence>
<accession>A0A7N0UNU8</accession>
<protein>
    <submittedName>
        <fullName evidence="2">Uncharacterized protein</fullName>
    </submittedName>
</protein>
<keyword evidence="1" id="KW-1133">Transmembrane helix</keyword>
<feature type="transmembrane region" description="Helical" evidence="1">
    <location>
        <begin position="12"/>
        <end position="32"/>
    </location>
</feature>
<dbReference type="EnsemblPlants" id="Kaladp0076s0347.1.v1.1">
    <property type="protein sequence ID" value="Kaladp0076s0347.1.v1.1.CDS.1"/>
    <property type="gene ID" value="Kaladp0076s0347.v1.1"/>
</dbReference>
<name>A0A7N0UNU8_KALFE</name>
<keyword evidence="1" id="KW-0812">Transmembrane</keyword>
<evidence type="ECO:0000256" key="1">
    <source>
        <dbReference type="SAM" id="Phobius"/>
    </source>
</evidence>
<evidence type="ECO:0000313" key="2">
    <source>
        <dbReference type="EnsemblPlants" id="Kaladp0076s0347.1.v1.1.CDS.1"/>
    </source>
</evidence>
<dbReference type="AlphaFoldDB" id="A0A7N0UNU8"/>
<dbReference type="Proteomes" id="UP000594263">
    <property type="component" value="Unplaced"/>
</dbReference>
<proteinExistence type="predicted"/>